<protein>
    <recommendedName>
        <fullName evidence="1">site-specific DNA-methyltransferase (adenine-specific)</fullName>
        <ecNumber evidence="1">2.1.1.72</ecNumber>
    </recommendedName>
</protein>
<evidence type="ECO:0000256" key="5">
    <source>
        <dbReference type="ARBA" id="ARBA00022747"/>
    </source>
</evidence>
<dbReference type="Pfam" id="PF02384">
    <property type="entry name" value="N6_Mtase"/>
    <property type="match status" value="1"/>
</dbReference>
<evidence type="ECO:0000256" key="4">
    <source>
        <dbReference type="ARBA" id="ARBA00022691"/>
    </source>
</evidence>
<dbReference type="InterPro" id="IPR029063">
    <property type="entry name" value="SAM-dependent_MTases_sf"/>
</dbReference>
<name>A0ABU9K5D9_9BACI</name>
<dbReference type="Gene3D" id="3.40.50.150">
    <property type="entry name" value="Vaccinia Virus protein VP39"/>
    <property type="match status" value="1"/>
</dbReference>
<dbReference type="PRINTS" id="PR00507">
    <property type="entry name" value="N12N6MTFRASE"/>
</dbReference>
<dbReference type="EC" id="2.1.1.72" evidence="1"/>
<comment type="caution">
    <text evidence="8">The sequence shown here is derived from an EMBL/GenBank/DDBJ whole genome shotgun (WGS) entry which is preliminary data.</text>
</comment>
<accession>A0ABU9K5D9</accession>
<evidence type="ECO:0000256" key="2">
    <source>
        <dbReference type="ARBA" id="ARBA00022603"/>
    </source>
</evidence>
<feature type="domain" description="DNA methylase adenine-specific" evidence="7">
    <location>
        <begin position="298"/>
        <end position="593"/>
    </location>
</feature>
<evidence type="ECO:0000256" key="6">
    <source>
        <dbReference type="ARBA" id="ARBA00047942"/>
    </source>
</evidence>
<keyword evidence="2 8" id="KW-0489">Methyltransferase</keyword>
<dbReference type="GO" id="GO:0008168">
    <property type="term" value="F:methyltransferase activity"/>
    <property type="evidence" value="ECO:0007669"/>
    <property type="project" value="UniProtKB-KW"/>
</dbReference>
<dbReference type="PANTHER" id="PTHR42933:SF1">
    <property type="entry name" value="SITE-SPECIFIC DNA-METHYLTRANSFERASE (ADENINE-SPECIFIC)"/>
    <property type="match status" value="1"/>
</dbReference>
<dbReference type="Proteomes" id="UP001459714">
    <property type="component" value="Unassembled WGS sequence"/>
</dbReference>
<comment type="catalytic activity">
    <reaction evidence="6">
        <text>a 2'-deoxyadenosine in DNA + S-adenosyl-L-methionine = an N(6)-methyl-2'-deoxyadenosine in DNA + S-adenosyl-L-homocysteine + H(+)</text>
        <dbReference type="Rhea" id="RHEA:15197"/>
        <dbReference type="Rhea" id="RHEA-COMP:12418"/>
        <dbReference type="Rhea" id="RHEA-COMP:12419"/>
        <dbReference type="ChEBI" id="CHEBI:15378"/>
        <dbReference type="ChEBI" id="CHEBI:57856"/>
        <dbReference type="ChEBI" id="CHEBI:59789"/>
        <dbReference type="ChEBI" id="CHEBI:90615"/>
        <dbReference type="ChEBI" id="CHEBI:90616"/>
        <dbReference type="EC" id="2.1.1.72"/>
    </reaction>
</comment>
<dbReference type="PANTHER" id="PTHR42933">
    <property type="entry name" value="SLR6095 PROTEIN"/>
    <property type="match status" value="1"/>
</dbReference>
<proteinExistence type="predicted"/>
<reference evidence="8 9" key="1">
    <citation type="submission" date="2024-03" db="EMBL/GenBank/DDBJ databases">
        <title>Bacilli Hybrid Assemblies.</title>
        <authorList>
            <person name="Kovac J."/>
        </authorList>
    </citation>
    <scope>NUCLEOTIDE SEQUENCE [LARGE SCALE GENOMIC DNA]</scope>
    <source>
        <strain evidence="8 9">FSL M8-0022</strain>
    </source>
</reference>
<evidence type="ECO:0000256" key="1">
    <source>
        <dbReference type="ARBA" id="ARBA00011900"/>
    </source>
</evidence>
<evidence type="ECO:0000256" key="3">
    <source>
        <dbReference type="ARBA" id="ARBA00022679"/>
    </source>
</evidence>
<evidence type="ECO:0000313" key="8">
    <source>
        <dbReference type="EMBL" id="MEL3959521.1"/>
    </source>
</evidence>
<dbReference type="GO" id="GO:0032259">
    <property type="term" value="P:methylation"/>
    <property type="evidence" value="ECO:0007669"/>
    <property type="project" value="UniProtKB-KW"/>
</dbReference>
<dbReference type="InterPro" id="IPR003356">
    <property type="entry name" value="DNA_methylase_A-5"/>
</dbReference>
<keyword evidence="3" id="KW-0808">Transferase</keyword>
<evidence type="ECO:0000259" key="7">
    <source>
        <dbReference type="Pfam" id="PF02384"/>
    </source>
</evidence>
<keyword evidence="4" id="KW-0949">S-adenosyl-L-methionine</keyword>
<evidence type="ECO:0000313" key="9">
    <source>
        <dbReference type="Proteomes" id="UP001459714"/>
    </source>
</evidence>
<dbReference type="SUPFAM" id="SSF53335">
    <property type="entry name" value="S-adenosyl-L-methionine-dependent methyltransferases"/>
    <property type="match status" value="1"/>
</dbReference>
<dbReference type="InterPro" id="IPR051537">
    <property type="entry name" value="DNA_Adenine_Mtase"/>
</dbReference>
<keyword evidence="9" id="KW-1185">Reference proteome</keyword>
<dbReference type="EMBL" id="JBBYAK010000003">
    <property type="protein sequence ID" value="MEL3959521.1"/>
    <property type="molecule type" value="Genomic_DNA"/>
</dbReference>
<dbReference type="RefSeq" id="WP_269919992.1">
    <property type="nucleotide sequence ID" value="NZ_JANUVP010000034.1"/>
</dbReference>
<sequence length="639" mass="72972">MPNEITLTDQFVRKNLDSLNLKYDEQGSSIKEVKEALKNGSKKGKGGVGKPEFVLQVKDFLIVIEDKKDNDKNIKWTDEKEISLETKAKTDYATNGAVHYAKHIAENSSFKKIFAIGITGDEKHHIIQPVYVTDQEIIILDELETLENFKEENIEGYYKTEVLKETPSEQIELQEIIKLSKQLHEDLRNYGQLSEHEKPLVVSAILLALQDVNFSIDMLIGNQVSKDGKKIFDSLSNYLDEVEVTPDFKKRTILDQFSFIKSRVKLNQIDSNLGKTPLRYFTEFIKDKILTAIKSNVKEDVLGRFYGEFVKYSGGDGKGLGIVLTPSHITELMCDLVDLKPNDIVLDPCSGTAGFLISAMHKMLEKVNTLDLSEDDKTKYKKKIKQNQLHGIEIREDLYTIATTNMILRGDGKSNLRRMDFINADIEDIQKINATVGLMNPPYSQAKNEATAHLSELSFIIRLLDSLAPNARCAVIVPQSTMIGKTKRDKENKKRLLKHHTLEAVITLNKETFYGVGTNPCIAVFTAHEPHDPEKRVKFFNFEDDGYVVRKHIGLVATELAKDRKKKLLDVYFDKDEAPTSFMVKSTIKATDEWLHSFYYFNDEIPSVEDFKKTMADYLTFEFDMRSHGKEYLFDKEGE</sequence>
<keyword evidence="5" id="KW-0680">Restriction system</keyword>
<gene>
    <name evidence="8" type="ORF">NST17_20425</name>
</gene>
<organism evidence="8 9">
    <name type="scientific">Caldifermentibacillus hisashii</name>
    <dbReference type="NCBI Taxonomy" id="996558"/>
    <lineage>
        <taxon>Bacteria</taxon>
        <taxon>Bacillati</taxon>
        <taxon>Bacillota</taxon>
        <taxon>Bacilli</taxon>
        <taxon>Bacillales</taxon>
        <taxon>Bacillaceae</taxon>
        <taxon>Caldifermentibacillus</taxon>
    </lineage>
</organism>